<accession>A0ACB0XLP2</accession>
<dbReference type="EMBL" id="CAVMJV010000001">
    <property type="protein sequence ID" value="CAK5007785.1"/>
    <property type="molecule type" value="Genomic_DNA"/>
</dbReference>
<name>A0ACB0XLP2_MELEN</name>
<evidence type="ECO:0000313" key="2">
    <source>
        <dbReference type="Proteomes" id="UP001497535"/>
    </source>
</evidence>
<evidence type="ECO:0000313" key="1">
    <source>
        <dbReference type="EMBL" id="CAK5007785.1"/>
    </source>
</evidence>
<comment type="caution">
    <text evidence="1">The sequence shown here is derived from an EMBL/GenBank/DDBJ whole genome shotgun (WGS) entry which is preliminary data.</text>
</comment>
<gene>
    <name evidence="1" type="ORF">MENTE1834_LOCUS877</name>
</gene>
<protein>
    <submittedName>
        <fullName evidence="1">Uncharacterized protein</fullName>
    </submittedName>
</protein>
<reference evidence="1" key="1">
    <citation type="submission" date="2023-11" db="EMBL/GenBank/DDBJ databases">
        <authorList>
            <person name="Poullet M."/>
        </authorList>
    </citation>
    <scope>NUCLEOTIDE SEQUENCE</scope>
    <source>
        <strain evidence="1">E1834</strain>
    </source>
</reference>
<dbReference type="Proteomes" id="UP001497535">
    <property type="component" value="Unassembled WGS sequence"/>
</dbReference>
<organism evidence="1 2">
    <name type="scientific">Meloidogyne enterolobii</name>
    <name type="common">Root-knot nematode worm</name>
    <name type="synonym">Meloidogyne mayaguensis</name>
    <dbReference type="NCBI Taxonomy" id="390850"/>
    <lineage>
        <taxon>Eukaryota</taxon>
        <taxon>Metazoa</taxon>
        <taxon>Ecdysozoa</taxon>
        <taxon>Nematoda</taxon>
        <taxon>Chromadorea</taxon>
        <taxon>Rhabditida</taxon>
        <taxon>Tylenchina</taxon>
        <taxon>Tylenchomorpha</taxon>
        <taxon>Tylenchoidea</taxon>
        <taxon>Meloidogynidae</taxon>
        <taxon>Meloidogyninae</taxon>
        <taxon>Meloidogyne</taxon>
    </lineage>
</organism>
<sequence length="128" mass="15181">MITSTQTKNHKIKNNLFKITKFFTDISDSIIFVLQKFQNFYSFISKIIVKNVNFSLKNRHFCKFFDYNFKNIFSKILKLKRHLAQLLRNICTKFHQSKVPLFASFSSARPNFSAAKHPKLLLRDCCCF</sequence>
<proteinExistence type="predicted"/>
<keyword evidence="2" id="KW-1185">Reference proteome</keyword>